<feature type="region of interest" description="Disordered" evidence="2">
    <location>
        <begin position="1"/>
        <end position="69"/>
    </location>
</feature>
<keyword evidence="1" id="KW-0175">Coiled coil</keyword>
<feature type="compositionally biased region" description="Low complexity" evidence="2">
    <location>
        <begin position="14"/>
        <end position="69"/>
    </location>
</feature>
<name>A0A078ADM2_STYLE</name>
<dbReference type="InParanoid" id="A0A078ADM2"/>
<proteinExistence type="predicted"/>
<reference evidence="3 4" key="1">
    <citation type="submission" date="2014-06" db="EMBL/GenBank/DDBJ databases">
        <authorList>
            <person name="Swart Estienne"/>
        </authorList>
    </citation>
    <scope>NUCLEOTIDE SEQUENCE [LARGE SCALE GENOMIC DNA]</scope>
    <source>
        <strain evidence="3 4">130c</strain>
    </source>
</reference>
<evidence type="ECO:0000256" key="2">
    <source>
        <dbReference type="SAM" id="MobiDB-lite"/>
    </source>
</evidence>
<protein>
    <submittedName>
        <fullName evidence="3">Uncharacterized protein</fullName>
    </submittedName>
</protein>
<feature type="coiled-coil region" evidence="1">
    <location>
        <begin position="520"/>
        <end position="554"/>
    </location>
</feature>
<feature type="region of interest" description="Disordered" evidence="2">
    <location>
        <begin position="141"/>
        <end position="175"/>
    </location>
</feature>
<gene>
    <name evidence="3" type="primary">Contig9903.g10591</name>
    <name evidence="3" type="ORF">STYLEM_8622</name>
</gene>
<feature type="coiled-coil region" evidence="1">
    <location>
        <begin position="1315"/>
        <end position="1377"/>
    </location>
</feature>
<dbReference type="EMBL" id="CCKQ01008191">
    <property type="protein sequence ID" value="CDW79632.1"/>
    <property type="molecule type" value="Genomic_DNA"/>
</dbReference>
<sequence>MKDKQDYQSKYSAVSNAKVTSSKTTTNTKQSNSTRTTTVKTSSTVVNKKSTVQTTSNVKSSKNLRSSSSAQQEIVVVSTSQQQHHQLENINQEHYSVVKQQQIREQHFEYQQQESVSQQDDQQQLEDDDQLEFMQLEQQISNDQQNSEQNSQQQEVIQENSIQEENSQQNQETFENDGQILQQQYVLSDNNQHQIETEIIEEQKSQNLNQSLRSNQIGGVGESNGTSDTEDLGNVMLSKQKSEMGAGDRTGNNRKRKLSRVDEEIKQTLENNNHRSEDMIQVAYQSKYRDAQSDTFIPLDQSETSSRKDIKKSKAGAVTHKEKPKSINNQANHHKKRRTENGESKANSKSNINQKKRNNDERSQQLDESQASKAQQKAQKSQMLQDPFQNLTPQQQAQMVQMQQQNPWMQMMQLQMGMYPQSNMMNQYGPYGMNGMMQMSMPYQQRFMPGAPQMGFGGMQYPQYMGYQPQYINQGNSNPLMNQQPQPQYSTPQQLDTQQLDQMIQAMKQMKELGQLPQNLQDTLEQYEGIKAQIQEIQNENQMLENELQKPSEDMLNQSYILGELPLQQKIQIRRDEMLQQRRNSEMRNPSQIGMNVINNNEVILGKQESEKNEEQKQESQKEQEDYQVVEVMVEVQNSVTEGTIKENPTDMPQPMGTVMSEQRFQQQQQLQSSHRQSLINNNPPEEINEQDLVLKEIAYLASKGHDPTPELEKENEELAFELETAKKRERDLLQSVNALQYENDILFGKSNSMDHSVQNYGKRLEELSKQIDELNAILRIKDSEMIEMTNEIHNLRMMKEAMRKEIIFRKQREDQLESNIRKLQVQVDRAQFESDDIRVQLNEETQSNNEFKEQNKYIKQQIERFRTEIQEDQEKNDQIKHQINNIQARQNDYESKQFSYKNQVDRLKNENDQIMVDLSYAKATTDNQRDAYQKLNDYYQKQVMINQDLDQQREGLMLNKNHQQSETQFKQIQSKTSRHSTAIQFQESSLPMPKQTGRFSIAQKKLESIMERQNSSQPFEQAQASGQLNQYLYQQDTDRRVSFNVEDMKRSSSQGKGNMITQSRNFQADNSFKNNSFSKYQDINALNSSRIKTILFDLGEQKEDLNSSITGQKTRGGVLSQTREFQNRNFLQQMPNILEWQDKTQRGVSSGYNQLGMDQPYREYAGGVSKADQSGLNNSFNNGTANGKTRLQLQAKSESMLKKNVDSYKRGGPPAISVTIDPYDPSQKYTYAAGGQRSERYTAGNSSAMNSNNNINQSFNLQQQGEDMHNASVNYGLNNSMQINTKGTGRMKVGDQSLKQSDPIQTVKRDTQKINQLRDELNVCSTRRERINGEINKISDKNRDGKQKRNNLESEMKQLNKKIGDIKLQLKKMDALKPIL</sequence>
<feature type="region of interest" description="Disordered" evidence="2">
    <location>
        <begin position="238"/>
        <end position="262"/>
    </location>
</feature>
<feature type="coiled-coil region" evidence="1">
    <location>
        <begin position="758"/>
        <end position="897"/>
    </location>
</feature>
<feature type="compositionally biased region" description="Low complexity" evidence="2">
    <location>
        <begin position="141"/>
        <end position="172"/>
    </location>
</feature>
<accession>A0A078ADM2</accession>
<evidence type="ECO:0000313" key="4">
    <source>
        <dbReference type="Proteomes" id="UP000039865"/>
    </source>
</evidence>
<dbReference type="Proteomes" id="UP000039865">
    <property type="component" value="Unassembled WGS sequence"/>
</dbReference>
<evidence type="ECO:0000256" key="1">
    <source>
        <dbReference type="SAM" id="Coils"/>
    </source>
</evidence>
<organism evidence="3 4">
    <name type="scientific">Stylonychia lemnae</name>
    <name type="common">Ciliate</name>
    <dbReference type="NCBI Taxonomy" id="5949"/>
    <lineage>
        <taxon>Eukaryota</taxon>
        <taxon>Sar</taxon>
        <taxon>Alveolata</taxon>
        <taxon>Ciliophora</taxon>
        <taxon>Intramacronucleata</taxon>
        <taxon>Spirotrichea</taxon>
        <taxon>Stichotrichia</taxon>
        <taxon>Sporadotrichida</taxon>
        <taxon>Oxytrichidae</taxon>
        <taxon>Stylonychinae</taxon>
        <taxon>Stylonychia</taxon>
    </lineage>
</organism>
<keyword evidence="4" id="KW-1185">Reference proteome</keyword>
<feature type="compositionally biased region" description="Polar residues" evidence="2">
    <location>
        <begin position="344"/>
        <end position="353"/>
    </location>
</feature>
<evidence type="ECO:0000313" key="3">
    <source>
        <dbReference type="EMBL" id="CDW79632.1"/>
    </source>
</evidence>
<feature type="region of interest" description="Disordered" evidence="2">
    <location>
        <begin position="294"/>
        <end position="384"/>
    </location>
</feature>
<feature type="compositionally biased region" description="Low complexity" evidence="2">
    <location>
        <begin position="369"/>
        <end position="382"/>
    </location>
</feature>